<evidence type="ECO:0000313" key="3">
    <source>
        <dbReference type="Proteomes" id="UP000000268"/>
    </source>
</evidence>
<dbReference type="HOGENOM" id="CLU_3148219_0_0_3"/>
<proteinExistence type="predicted"/>
<keyword evidence="1" id="KW-1133">Transmembrane helix</keyword>
<keyword evidence="3" id="KW-1185">Reference proteome</keyword>
<dbReference type="KEGG" id="amr:AM1_E0138"/>
<gene>
    <name evidence="2" type="ordered locus">AM1_E0138</name>
</gene>
<keyword evidence="1" id="KW-0812">Transmembrane</keyword>
<dbReference type="Proteomes" id="UP000000268">
    <property type="component" value="Plasmid pREB5"/>
</dbReference>
<feature type="transmembrane region" description="Helical" evidence="1">
    <location>
        <begin position="6"/>
        <end position="28"/>
    </location>
</feature>
<dbReference type="AlphaFoldDB" id="A8ZPH1"/>
<dbReference type="EMBL" id="CP000842">
    <property type="protein sequence ID" value="ABW32907.1"/>
    <property type="molecule type" value="Genomic_DNA"/>
</dbReference>
<evidence type="ECO:0000256" key="1">
    <source>
        <dbReference type="SAM" id="Phobius"/>
    </source>
</evidence>
<name>A8ZPH1_ACAM1</name>
<reference evidence="2 3" key="1">
    <citation type="journal article" date="2008" name="Proc. Natl. Acad. Sci. U.S.A.">
        <title>Niche adaptation and genome expansion in the chlorophyll d-producing cyanobacterium Acaryochloris marina.</title>
        <authorList>
            <person name="Swingley W.D."/>
            <person name="Chen M."/>
            <person name="Cheung P.C."/>
            <person name="Conrad A.L."/>
            <person name="Dejesa L.C."/>
            <person name="Hao J."/>
            <person name="Honchak B.M."/>
            <person name="Karbach L.E."/>
            <person name="Kurdoglu A."/>
            <person name="Lahiri S."/>
            <person name="Mastrian S.D."/>
            <person name="Miyashita H."/>
            <person name="Page L."/>
            <person name="Ramakrishna P."/>
            <person name="Satoh S."/>
            <person name="Sattley W.M."/>
            <person name="Shimada Y."/>
            <person name="Taylor H.L."/>
            <person name="Tomo T."/>
            <person name="Tsuchiya T."/>
            <person name="Wang Z.T."/>
            <person name="Raymond J."/>
            <person name="Mimuro M."/>
            <person name="Blankenship R.E."/>
            <person name="Touchman J.W."/>
        </authorList>
    </citation>
    <scope>NUCLEOTIDE SEQUENCE [LARGE SCALE GENOMIC DNA]</scope>
    <source>
        <strain evidence="3">MBIC 11017</strain>
        <plasmid evidence="3">Plasmid pREB5</plasmid>
    </source>
</reference>
<keyword evidence="2" id="KW-0614">Plasmid</keyword>
<protein>
    <submittedName>
        <fullName evidence="2">Uncharacterized protein</fullName>
    </submittedName>
</protein>
<accession>A8ZPH1</accession>
<organism evidence="2 3">
    <name type="scientific">Acaryochloris marina (strain MBIC 11017)</name>
    <dbReference type="NCBI Taxonomy" id="329726"/>
    <lineage>
        <taxon>Bacteria</taxon>
        <taxon>Bacillati</taxon>
        <taxon>Cyanobacteriota</taxon>
        <taxon>Cyanophyceae</taxon>
        <taxon>Acaryochloridales</taxon>
        <taxon>Acaryochloridaceae</taxon>
        <taxon>Acaryochloris</taxon>
    </lineage>
</organism>
<evidence type="ECO:0000313" key="2">
    <source>
        <dbReference type="EMBL" id="ABW32907.1"/>
    </source>
</evidence>
<geneLocation type="plasmid" evidence="2 3">
    <name>pREB5</name>
</geneLocation>
<sequence>MIANFRVVIISTFTPGLKIATALTLVVLPRFTSRAKGRAVITQAPQWL</sequence>
<keyword evidence="1" id="KW-0472">Membrane</keyword>